<organism evidence="1 2">
    <name type="scientific">Alosa alosa</name>
    <name type="common">allis shad</name>
    <dbReference type="NCBI Taxonomy" id="278164"/>
    <lineage>
        <taxon>Eukaryota</taxon>
        <taxon>Metazoa</taxon>
        <taxon>Chordata</taxon>
        <taxon>Craniata</taxon>
        <taxon>Vertebrata</taxon>
        <taxon>Euteleostomi</taxon>
        <taxon>Actinopterygii</taxon>
        <taxon>Neopterygii</taxon>
        <taxon>Teleostei</taxon>
        <taxon>Clupei</taxon>
        <taxon>Clupeiformes</taxon>
        <taxon>Clupeoidei</taxon>
        <taxon>Clupeidae</taxon>
        <taxon>Alosa</taxon>
    </lineage>
</organism>
<evidence type="ECO:0000313" key="1">
    <source>
        <dbReference type="EMBL" id="KAG5284567.1"/>
    </source>
</evidence>
<keyword evidence="2" id="KW-1185">Reference proteome</keyword>
<reference evidence="1" key="1">
    <citation type="submission" date="2020-10" db="EMBL/GenBank/DDBJ databases">
        <title>Chromosome-scale genome assembly of the Allis shad, Alosa alosa.</title>
        <authorList>
            <person name="Margot Z."/>
            <person name="Christophe K."/>
            <person name="Cabau C."/>
            <person name="Louis A."/>
            <person name="Berthelot C."/>
            <person name="Parey E."/>
            <person name="Roest Crollius H."/>
            <person name="Montfort J."/>
            <person name="Robinson-Rechavi M."/>
            <person name="Bucao C."/>
            <person name="Bouchez O."/>
            <person name="Gislard M."/>
            <person name="Lluch J."/>
            <person name="Milhes M."/>
            <person name="Lampietro C."/>
            <person name="Lopez Roques C."/>
            <person name="Donnadieu C."/>
            <person name="Braasch I."/>
            <person name="Desvignes T."/>
            <person name="Postlethwait J."/>
            <person name="Bobe J."/>
            <person name="Guiguen Y."/>
        </authorList>
    </citation>
    <scope>NUCLEOTIDE SEQUENCE</scope>
    <source>
        <strain evidence="1">M-15738</strain>
        <tissue evidence="1">Blood</tissue>
    </source>
</reference>
<evidence type="ECO:0000313" key="2">
    <source>
        <dbReference type="Proteomes" id="UP000823561"/>
    </source>
</evidence>
<name>A0AAV6HEC9_9TELE</name>
<dbReference type="AlphaFoldDB" id="A0AAV6HEC9"/>
<gene>
    <name evidence="1" type="ORF">AALO_G00028100</name>
</gene>
<protein>
    <submittedName>
        <fullName evidence="1">Uncharacterized protein</fullName>
    </submittedName>
</protein>
<dbReference type="EMBL" id="JADWDJ010000002">
    <property type="protein sequence ID" value="KAG5284567.1"/>
    <property type="molecule type" value="Genomic_DNA"/>
</dbReference>
<dbReference type="Proteomes" id="UP000823561">
    <property type="component" value="Chromosome 2"/>
</dbReference>
<comment type="caution">
    <text evidence="1">The sequence shown here is derived from an EMBL/GenBank/DDBJ whole genome shotgun (WGS) entry which is preliminary data.</text>
</comment>
<sequence length="68" mass="7976">MLSLFHRPSDRYSQITRPLYGYRNTGHHPCSTFYNMLVKVKCWESEQCKQCWPLCYCISPSGSGARQQ</sequence>
<accession>A0AAV6HEC9</accession>
<proteinExistence type="predicted"/>